<evidence type="ECO:0008006" key="3">
    <source>
        <dbReference type="Google" id="ProtNLM"/>
    </source>
</evidence>
<proteinExistence type="predicted"/>
<dbReference type="Pfam" id="PF07505">
    <property type="entry name" value="DUF5131"/>
    <property type="match status" value="1"/>
</dbReference>
<dbReference type="AlphaFoldDB" id="A0A1F6NT15"/>
<sequence>MQRTKIGYLTHTWNPIAMRCTPVSEGCKNCWHLRVAKQMAYNPLLSFRRGMAYHNGKPLLLQKELDAPLHLRKPARIGVQFMGDLFHEGVPDEFIRKIWRVMQGEGNRHAYLVLTKRPKRMKEFLEKEVEVPWGGYVYGKSWLPKNVWLGVSVEDQQTADERIPLLLQTPAAVRFVSYEPALGPVDFGSYLEPKWYAGEEMEQNTIPRTKCRPARLRPRLEWIIMGGETGPGARPLQPDCARSVRDQCKEASVPFFFKGWGEYVPGELMNDGRPEPWRIWQNSKKESWLFNDNRENIEFLRAGKTRTGHLLDGKEYKEMPK</sequence>
<name>A0A1F6NT15_9BACT</name>
<organism evidence="1 2">
    <name type="scientific">Candidatus Magasanikbacteria bacterium RIFOXYA1_FULL_40_8</name>
    <dbReference type="NCBI Taxonomy" id="1798694"/>
    <lineage>
        <taxon>Bacteria</taxon>
        <taxon>Candidatus Magasanikiibacteriota</taxon>
    </lineage>
</organism>
<comment type="caution">
    <text evidence="1">The sequence shown here is derived from an EMBL/GenBank/DDBJ whole genome shotgun (WGS) entry which is preliminary data.</text>
</comment>
<gene>
    <name evidence="1" type="ORF">A2206_01375</name>
</gene>
<dbReference type="InterPro" id="IPR011101">
    <property type="entry name" value="DUF5131"/>
</dbReference>
<dbReference type="Proteomes" id="UP000177151">
    <property type="component" value="Unassembled WGS sequence"/>
</dbReference>
<reference evidence="1 2" key="1">
    <citation type="journal article" date="2016" name="Nat. Commun.">
        <title>Thousands of microbial genomes shed light on interconnected biogeochemical processes in an aquifer system.</title>
        <authorList>
            <person name="Anantharaman K."/>
            <person name="Brown C.T."/>
            <person name="Hug L.A."/>
            <person name="Sharon I."/>
            <person name="Castelle C.J."/>
            <person name="Probst A.J."/>
            <person name="Thomas B.C."/>
            <person name="Singh A."/>
            <person name="Wilkins M.J."/>
            <person name="Karaoz U."/>
            <person name="Brodie E.L."/>
            <person name="Williams K.H."/>
            <person name="Hubbard S.S."/>
            <person name="Banfield J.F."/>
        </authorList>
    </citation>
    <scope>NUCLEOTIDE SEQUENCE [LARGE SCALE GENOMIC DNA]</scope>
</reference>
<evidence type="ECO:0000313" key="2">
    <source>
        <dbReference type="Proteomes" id="UP000177151"/>
    </source>
</evidence>
<accession>A0A1F6NT15</accession>
<evidence type="ECO:0000313" key="1">
    <source>
        <dbReference type="EMBL" id="OGH87082.1"/>
    </source>
</evidence>
<protein>
    <recommendedName>
        <fullName evidence="3">Phage Gp37/Gp68 family protein</fullName>
    </recommendedName>
</protein>
<dbReference type="EMBL" id="MFQP01000061">
    <property type="protein sequence ID" value="OGH87082.1"/>
    <property type="molecule type" value="Genomic_DNA"/>
</dbReference>